<organism evidence="1 2">
    <name type="scientific">Artomyces pyxidatus</name>
    <dbReference type="NCBI Taxonomy" id="48021"/>
    <lineage>
        <taxon>Eukaryota</taxon>
        <taxon>Fungi</taxon>
        <taxon>Dikarya</taxon>
        <taxon>Basidiomycota</taxon>
        <taxon>Agaricomycotina</taxon>
        <taxon>Agaricomycetes</taxon>
        <taxon>Russulales</taxon>
        <taxon>Auriscalpiaceae</taxon>
        <taxon>Artomyces</taxon>
    </lineage>
</organism>
<reference evidence="1" key="1">
    <citation type="submission" date="2021-03" db="EMBL/GenBank/DDBJ databases">
        <authorList>
            <consortium name="DOE Joint Genome Institute"/>
            <person name="Ahrendt S."/>
            <person name="Looney B.P."/>
            <person name="Miyauchi S."/>
            <person name="Morin E."/>
            <person name="Drula E."/>
            <person name="Courty P.E."/>
            <person name="Chicoki N."/>
            <person name="Fauchery L."/>
            <person name="Kohler A."/>
            <person name="Kuo A."/>
            <person name="Labutti K."/>
            <person name="Pangilinan J."/>
            <person name="Lipzen A."/>
            <person name="Riley R."/>
            <person name="Andreopoulos W."/>
            <person name="He G."/>
            <person name="Johnson J."/>
            <person name="Barry K.W."/>
            <person name="Grigoriev I.V."/>
            <person name="Nagy L."/>
            <person name="Hibbett D."/>
            <person name="Henrissat B."/>
            <person name="Matheny P.B."/>
            <person name="Labbe J."/>
            <person name="Martin F."/>
        </authorList>
    </citation>
    <scope>NUCLEOTIDE SEQUENCE</scope>
    <source>
        <strain evidence="1">HHB10654</strain>
    </source>
</reference>
<dbReference type="Proteomes" id="UP000814140">
    <property type="component" value="Unassembled WGS sequence"/>
</dbReference>
<keyword evidence="2" id="KW-1185">Reference proteome</keyword>
<evidence type="ECO:0000313" key="2">
    <source>
        <dbReference type="Proteomes" id="UP000814140"/>
    </source>
</evidence>
<dbReference type="EMBL" id="MU277247">
    <property type="protein sequence ID" value="KAI0057461.1"/>
    <property type="molecule type" value="Genomic_DNA"/>
</dbReference>
<reference evidence="1" key="2">
    <citation type="journal article" date="2022" name="New Phytol.">
        <title>Evolutionary transition to the ectomycorrhizal habit in the genomes of a hyperdiverse lineage of mushroom-forming fungi.</title>
        <authorList>
            <person name="Looney B."/>
            <person name="Miyauchi S."/>
            <person name="Morin E."/>
            <person name="Drula E."/>
            <person name="Courty P.E."/>
            <person name="Kohler A."/>
            <person name="Kuo A."/>
            <person name="LaButti K."/>
            <person name="Pangilinan J."/>
            <person name="Lipzen A."/>
            <person name="Riley R."/>
            <person name="Andreopoulos W."/>
            <person name="He G."/>
            <person name="Johnson J."/>
            <person name="Nolan M."/>
            <person name="Tritt A."/>
            <person name="Barry K.W."/>
            <person name="Grigoriev I.V."/>
            <person name="Nagy L.G."/>
            <person name="Hibbett D."/>
            <person name="Henrissat B."/>
            <person name="Matheny P.B."/>
            <person name="Labbe J."/>
            <person name="Martin F.M."/>
        </authorList>
    </citation>
    <scope>NUCLEOTIDE SEQUENCE</scope>
    <source>
        <strain evidence="1">HHB10654</strain>
    </source>
</reference>
<sequence>MTLGLDTPSPRSTNLVGPLHMLELQAARPIAKDSLTVILPVTSDTLPGLEAALLFLSDYSSLAEVVVLCPESLLSVGRAILRNTVSDYSRAQFTLQSWPSGTSQAHALIHAASQVSNDHVVILEHGSLREIPHVVRDLLLRATAVSLPVGAMGFGASLLGDGEQCLLASDSPQPASYLVPPLVLPSSLLTDNGRPSDALPKDWRSLGIWIAERRPDMVGGVVVAGHELDDAWCLQKKNDTQDTVYIDDPNVYPALDAYSAHLPDSLLPPSNTSAVQSRGTFGIFFRSFDDLLSFSPAACYLVNSGHVLHILLYLEEKSRSLLDGMEIVTEQCSLQYRVVAPSTSSATSPCELVVSAWLDNFSRPVDVLIALSEEDDYTRLLPRAIKRQRYIDPVLVQLSRLDLPYCDWMGSLTLEEWRNWNKIRLDISVITDNRPASLARLLRSLAEARYFGDDAIRLRVNMEQTADRETLDLVENFQWGRGDVYVHHRIVHGGLLPAVVESWYPSSNHSYGLLLEDDVEVSPLFYAWIKLAILRYRYGEETNKSPNLFGISLYQQKNVELRPAGRQPFNARQLFASAGLAPHSPYLSQIPCSWGAVYFPEHWREFHAYLPARLAHPMDEPIVPDVRSSRWARSWKKYFIELVFLRGYTMLYPNYAAFASLSTNHLEAGAHVKHQPRDIFDKKKAMFSLPLMRLPDENASAVLETGLLDLPGGHLPPWGDLPVLDLHGLLTSEEEIERRGLERRSALFNCSESVRPYDAQELLCVDTLPSVVEISGL</sequence>
<comment type="caution">
    <text evidence="1">The sequence shown here is derived from an EMBL/GenBank/DDBJ whole genome shotgun (WGS) entry which is preliminary data.</text>
</comment>
<proteinExistence type="predicted"/>
<accession>A0ACB8SNJ4</accession>
<name>A0ACB8SNJ4_9AGAM</name>
<gene>
    <name evidence="1" type="ORF">BV25DRAFT_1920166</name>
</gene>
<evidence type="ECO:0000313" key="1">
    <source>
        <dbReference type="EMBL" id="KAI0057461.1"/>
    </source>
</evidence>
<protein>
    <submittedName>
        <fullName evidence="1">Uncharacterized protein</fullName>
    </submittedName>
</protein>